<comment type="caution">
    <text evidence="2">Lacks conserved residue(s) required for the propagation of feature annotation.</text>
</comment>
<evidence type="ECO:0000256" key="2">
    <source>
        <dbReference type="PROSITE-ProRule" id="PRU00236"/>
    </source>
</evidence>
<dbReference type="InterPro" id="IPR029035">
    <property type="entry name" value="DHS-like_NAD/FAD-binding_dom"/>
</dbReference>
<keyword evidence="2" id="KW-0862">Zinc</keyword>
<feature type="binding site" evidence="2">
    <location>
        <position position="177"/>
    </location>
    <ligand>
        <name>Zn(2+)</name>
        <dbReference type="ChEBI" id="CHEBI:29105"/>
    </ligand>
</feature>
<organism evidence="4 5">
    <name type="scientific">Candidatus Blautia stercoripullorum</name>
    <dbReference type="NCBI Taxonomy" id="2838502"/>
    <lineage>
        <taxon>Bacteria</taxon>
        <taxon>Bacillati</taxon>
        <taxon>Bacillota</taxon>
        <taxon>Clostridia</taxon>
        <taxon>Lachnospirales</taxon>
        <taxon>Lachnospiraceae</taxon>
        <taxon>Blautia</taxon>
    </lineage>
</organism>
<dbReference type="Proteomes" id="UP000823850">
    <property type="component" value="Unassembled WGS sequence"/>
</dbReference>
<reference evidence="4" key="1">
    <citation type="journal article" date="2021" name="PeerJ">
        <title>Extensive microbial diversity within the chicken gut microbiome revealed by metagenomics and culture.</title>
        <authorList>
            <person name="Gilroy R."/>
            <person name="Ravi A."/>
            <person name="Getino M."/>
            <person name="Pursley I."/>
            <person name="Horton D.L."/>
            <person name="Alikhan N.F."/>
            <person name="Baker D."/>
            <person name="Gharbi K."/>
            <person name="Hall N."/>
            <person name="Watson M."/>
            <person name="Adriaenssens E.M."/>
            <person name="Foster-Nyarko E."/>
            <person name="Jarju S."/>
            <person name="Secka A."/>
            <person name="Antonio M."/>
            <person name="Oren A."/>
            <person name="Chaudhuri R.R."/>
            <person name="La Ragione R."/>
            <person name="Hildebrand F."/>
            <person name="Pallen M.J."/>
        </authorList>
    </citation>
    <scope>NUCLEOTIDE SEQUENCE</scope>
    <source>
        <strain evidence="4">ChiW19-6364</strain>
    </source>
</reference>
<dbReference type="GO" id="GO:0046872">
    <property type="term" value="F:metal ion binding"/>
    <property type="evidence" value="ECO:0007669"/>
    <property type="project" value="UniProtKB-KW"/>
</dbReference>
<evidence type="ECO:0000313" key="4">
    <source>
        <dbReference type="EMBL" id="HJD38470.1"/>
    </source>
</evidence>
<dbReference type="EMBL" id="DWUX01000006">
    <property type="protein sequence ID" value="HJD38470.1"/>
    <property type="molecule type" value="Genomic_DNA"/>
</dbReference>
<feature type="binding site" evidence="2">
    <location>
        <position position="139"/>
    </location>
    <ligand>
        <name>Zn(2+)</name>
        <dbReference type="ChEBI" id="CHEBI:29105"/>
    </ligand>
</feature>
<feature type="binding site" evidence="2">
    <location>
        <position position="174"/>
    </location>
    <ligand>
        <name>Zn(2+)</name>
        <dbReference type="ChEBI" id="CHEBI:29105"/>
    </ligand>
</feature>
<feature type="binding site" evidence="2">
    <location>
        <position position="143"/>
    </location>
    <ligand>
        <name>Zn(2+)</name>
        <dbReference type="ChEBI" id="CHEBI:29105"/>
    </ligand>
</feature>
<dbReference type="PROSITE" id="PS50305">
    <property type="entry name" value="SIRTUIN"/>
    <property type="match status" value="1"/>
</dbReference>
<name>A0A9D2R798_9FIRM</name>
<comment type="caution">
    <text evidence="4">The sequence shown here is derived from an EMBL/GenBank/DDBJ whole genome shotgun (WGS) entry which is preliminary data.</text>
</comment>
<dbReference type="InterPro" id="IPR026590">
    <property type="entry name" value="Ssirtuin_cat_dom"/>
</dbReference>
<sequence>MEKHRHKDIESLARLITAADAVVVGAGSGLSSAAGFNHYHWTPALETYLGEFKDYYRFTSPFAGFYYCYSSPEQQWAYYTKYIYSMWHLPTGQPYLDLKAVLAGKDYFVLTTNVDMQCERVFSGERVCSYQGNIGYLQCAQPCHDRLYENRELIESMNQALRGTVLPPEMVPRCPECGRIMVPWVRDDTFLEGRDWRSGTERYEKFLTRYLLEQPEKKVLLLELGVGEMTPGVIKLPFWDMTARNSQVFYACLNQEASSAPEHLKGRSLYLQGDLADILKELRTQLEKEK</sequence>
<keyword evidence="2" id="KW-0479">Metal-binding</keyword>
<keyword evidence="1" id="KW-0520">NAD</keyword>
<evidence type="ECO:0000256" key="1">
    <source>
        <dbReference type="ARBA" id="ARBA00023027"/>
    </source>
</evidence>
<dbReference type="AlphaFoldDB" id="A0A9D2R798"/>
<evidence type="ECO:0000313" key="5">
    <source>
        <dbReference type="Proteomes" id="UP000823850"/>
    </source>
</evidence>
<gene>
    <name evidence="4" type="ORF">H9913_00455</name>
</gene>
<proteinExistence type="predicted"/>
<dbReference type="Gene3D" id="3.40.50.1220">
    <property type="entry name" value="TPP-binding domain"/>
    <property type="match status" value="1"/>
</dbReference>
<feature type="domain" description="Deacetylase sirtuin-type" evidence="3">
    <location>
        <begin position="2"/>
        <end position="289"/>
    </location>
</feature>
<dbReference type="SUPFAM" id="SSF52467">
    <property type="entry name" value="DHS-like NAD/FAD-binding domain"/>
    <property type="match status" value="1"/>
</dbReference>
<evidence type="ECO:0000259" key="3">
    <source>
        <dbReference type="PROSITE" id="PS50305"/>
    </source>
</evidence>
<accession>A0A9D2R798</accession>
<reference evidence="4" key="2">
    <citation type="submission" date="2021-04" db="EMBL/GenBank/DDBJ databases">
        <authorList>
            <person name="Gilroy R."/>
        </authorList>
    </citation>
    <scope>NUCLEOTIDE SEQUENCE</scope>
    <source>
        <strain evidence="4">ChiW19-6364</strain>
    </source>
</reference>
<protein>
    <submittedName>
        <fullName evidence="4">NAD-dependent protein deacetylase, SIR2 family</fullName>
    </submittedName>
</protein>